<dbReference type="AlphaFoldDB" id="A0ABD3RDA6"/>
<evidence type="ECO:0000313" key="3">
    <source>
        <dbReference type="EMBL" id="KAL3809761.1"/>
    </source>
</evidence>
<protein>
    <recommendedName>
        <fullName evidence="5">Glycosyltransferase family 8 protein</fullName>
    </recommendedName>
</protein>
<dbReference type="Proteomes" id="UP001530377">
    <property type="component" value="Unassembled WGS sequence"/>
</dbReference>
<dbReference type="Gene3D" id="3.90.550.10">
    <property type="entry name" value="Spore Coat Polysaccharide Biosynthesis Protein SpsA, Chain A"/>
    <property type="match status" value="1"/>
</dbReference>
<feature type="compositionally biased region" description="Basic and acidic residues" evidence="1">
    <location>
        <begin position="303"/>
        <end position="312"/>
    </location>
</feature>
<name>A0ABD3RDA6_9STRA</name>
<keyword evidence="4" id="KW-1185">Reference proteome</keyword>
<feature type="region of interest" description="Disordered" evidence="1">
    <location>
        <begin position="1"/>
        <end position="32"/>
    </location>
</feature>
<accession>A0ABD3RDA6</accession>
<keyword evidence="2" id="KW-0812">Transmembrane</keyword>
<evidence type="ECO:0008006" key="5">
    <source>
        <dbReference type="Google" id="ProtNLM"/>
    </source>
</evidence>
<keyword evidence="2" id="KW-1133">Transmembrane helix</keyword>
<comment type="caution">
    <text evidence="3">The sequence shown here is derived from an EMBL/GenBank/DDBJ whole genome shotgun (WGS) entry which is preliminary data.</text>
</comment>
<gene>
    <name evidence="3" type="ORF">ACHAXA_010716</name>
</gene>
<evidence type="ECO:0000313" key="4">
    <source>
        <dbReference type="Proteomes" id="UP001530377"/>
    </source>
</evidence>
<dbReference type="InterPro" id="IPR029044">
    <property type="entry name" value="Nucleotide-diphossugar_trans"/>
</dbReference>
<keyword evidence="2" id="KW-0472">Membrane</keyword>
<feature type="region of interest" description="Disordered" evidence="1">
    <location>
        <begin position="303"/>
        <end position="325"/>
    </location>
</feature>
<evidence type="ECO:0000256" key="2">
    <source>
        <dbReference type="SAM" id="Phobius"/>
    </source>
</evidence>
<dbReference type="SUPFAM" id="SSF53448">
    <property type="entry name" value="Nucleotide-diphospho-sugar transferases"/>
    <property type="match status" value="1"/>
</dbReference>
<proteinExistence type="predicted"/>
<dbReference type="EMBL" id="JALLPB020000379">
    <property type="protein sequence ID" value="KAL3809761.1"/>
    <property type="molecule type" value="Genomic_DNA"/>
</dbReference>
<feature type="transmembrane region" description="Helical" evidence="2">
    <location>
        <begin position="47"/>
        <end position="68"/>
    </location>
</feature>
<organism evidence="3 4">
    <name type="scientific">Cyclostephanos tholiformis</name>
    <dbReference type="NCBI Taxonomy" id="382380"/>
    <lineage>
        <taxon>Eukaryota</taxon>
        <taxon>Sar</taxon>
        <taxon>Stramenopiles</taxon>
        <taxon>Ochrophyta</taxon>
        <taxon>Bacillariophyta</taxon>
        <taxon>Coscinodiscophyceae</taxon>
        <taxon>Thalassiosirophycidae</taxon>
        <taxon>Stephanodiscales</taxon>
        <taxon>Stephanodiscaceae</taxon>
        <taxon>Cyclostephanos</taxon>
    </lineage>
</organism>
<evidence type="ECO:0000256" key="1">
    <source>
        <dbReference type="SAM" id="MobiDB-lite"/>
    </source>
</evidence>
<sequence length="527" mass="57928">MAPPPPMKTTRPRPSFSYHNHHHPDRTTVGATRGWGGGGGKVSIRNIALFCLLKALAVCIVGVFYGSFAIHRLLLPNDDGDAYPPSKIGDRLVVPPLPFLSSSSSSSSSTAMIDAAERRPSVAYVVSITGCGNDALSVKRGYGEMQAMNLVVQGAAVLRHSIHLAHNDGAHSTSSAASTSGGGGSRYDYEMHAMVHPSAIRCSKNLHRLGYIVHVRNTPFDRDDIRDEYYRSVVDGASCCGSKEYIKLYAYTLTRHDVAVILDLDSLILRPLDDLFDALLQSSSSSSSTTSSWWSKVPVHRHDDDGGRRDDGNANNDDNATSSSSSVVEALYTRDYNMIGEGNEMYAGVQGGFLMVRPSERSFQEYIELVLEGNYKENHGWGGKYGWAFGGAQIQGICAYYYLMVHPDRGIELDRCKVNAMVDSPRFEKSGRCRDGREKCDDCRDTPLEDVLSAHFTLCGKPWECSARGGLCSGLHSEWFRIRRSFEGSRTDVSDDERNLPDLGAAYRPELYHGYCTGPGGYLPIKF</sequence>
<reference evidence="3 4" key="1">
    <citation type="submission" date="2024-10" db="EMBL/GenBank/DDBJ databases">
        <title>Updated reference genomes for cyclostephanoid diatoms.</title>
        <authorList>
            <person name="Roberts W.R."/>
            <person name="Alverson A.J."/>
        </authorList>
    </citation>
    <scope>NUCLEOTIDE SEQUENCE [LARGE SCALE GENOMIC DNA]</scope>
    <source>
        <strain evidence="3 4">AJA228-03</strain>
    </source>
</reference>